<comment type="caution">
    <text evidence="6">The sequence shown here is derived from an EMBL/GenBank/DDBJ whole genome shotgun (WGS) entry which is preliminary data.</text>
</comment>
<accession>A0A9N9VV30</accession>
<gene>
    <name evidence="6" type="ORF">CRHIZ90672A_00006928</name>
</gene>
<dbReference type="Gene3D" id="1.20.1250.20">
    <property type="entry name" value="MFS general substrate transporter like domains"/>
    <property type="match status" value="1"/>
</dbReference>
<evidence type="ECO:0000256" key="2">
    <source>
        <dbReference type="ARBA" id="ARBA00022692"/>
    </source>
</evidence>
<dbReference type="PANTHER" id="PTHR48022:SF31">
    <property type="entry name" value="HEXOSE TRANSPORTER"/>
    <property type="match status" value="1"/>
</dbReference>
<evidence type="ECO:0000256" key="5">
    <source>
        <dbReference type="SAM" id="Phobius"/>
    </source>
</evidence>
<dbReference type="GO" id="GO:0016020">
    <property type="term" value="C:membrane"/>
    <property type="evidence" value="ECO:0007669"/>
    <property type="project" value="UniProtKB-SubCell"/>
</dbReference>
<proteinExistence type="predicted"/>
<keyword evidence="4 5" id="KW-0472">Membrane</keyword>
<dbReference type="Pfam" id="PF00083">
    <property type="entry name" value="Sugar_tr"/>
    <property type="match status" value="1"/>
</dbReference>
<evidence type="ECO:0000313" key="7">
    <source>
        <dbReference type="Proteomes" id="UP000696573"/>
    </source>
</evidence>
<protein>
    <submittedName>
        <fullName evidence="6">Uncharacterized protein</fullName>
    </submittedName>
</protein>
<dbReference type="PANTHER" id="PTHR48022">
    <property type="entry name" value="PLASTIDIC GLUCOSE TRANSPORTER 4"/>
    <property type="match status" value="1"/>
</dbReference>
<keyword evidence="3 5" id="KW-1133">Transmembrane helix</keyword>
<evidence type="ECO:0000313" key="6">
    <source>
        <dbReference type="EMBL" id="CAH0034066.1"/>
    </source>
</evidence>
<comment type="subcellular location">
    <subcellularLocation>
        <location evidence="1">Membrane</location>
        <topology evidence="1">Multi-pass membrane protein</topology>
    </subcellularLocation>
</comment>
<evidence type="ECO:0000256" key="3">
    <source>
        <dbReference type="ARBA" id="ARBA00022989"/>
    </source>
</evidence>
<name>A0A9N9VV30_9HYPO</name>
<dbReference type="GO" id="GO:0005351">
    <property type="term" value="F:carbohydrate:proton symporter activity"/>
    <property type="evidence" value="ECO:0007669"/>
    <property type="project" value="TreeGrafter"/>
</dbReference>
<sequence>MYSGSSQSGVYGTVAATFLYLGSYSFGLTPLTNIYPPEVLSNDLRAIVMGCSQSSPKLVVIFVTMAFPLMFKLLWWKTYIINASWNIAFFVFVYSFWVETRGKTLEEIDVLFDGVKHSDTPDLNTVDAGEKAIETMVERVQSEGSILRR</sequence>
<dbReference type="EMBL" id="CABFNQ020000748">
    <property type="protein sequence ID" value="CAH0034066.1"/>
    <property type="molecule type" value="Genomic_DNA"/>
</dbReference>
<feature type="transmembrane region" description="Helical" evidence="5">
    <location>
        <begin position="9"/>
        <end position="26"/>
    </location>
</feature>
<organism evidence="6 7">
    <name type="scientific">Clonostachys rhizophaga</name>
    <dbReference type="NCBI Taxonomy" id="160324"/>
    <lineage>
        <taxon>Eukaryota</taxon>
        <taxon>Fungi</taxon>
        <taxon>Dikarya</taxon>
        <taxon>Ascomycota</taxon>
        <taxon>Pezizomycotina</taxon>
        <taxon>Sordariomycetes</taxon>
        <taxon>Hypocreomycetidae</taxon>
        <taxon>Hypocreales</taxon>
        <taxon>Bionectriaceae</taxon>
        <taxon>Clonostachys</taxon>
    </lineage>
</organism>
<dbReference type="AlphaFoldDB" id="A0A9N9VV30"/>
<dbReference type="Proteomes" id="UP000696573">
    <property type="component" value="Unassembled WGS sequence"/>
</dbReference>
<keyword evidence="2 5" id="KW-0812">Transmembrane</keyword>
<keyword evidence="7" id="KW-1185">Reference proteome</keyword>
<dbReference type="SUPFAM" id="SSF103473">
    <property type="entry name" value="MFS general substrate transporter"/>
    <property type="match status" value="1"/>
</dbReference>
<reference evidence="6" key="1">
    <citation type="submission" date="2021-10" db="EMBL/GenBank/DDBJ databases">
        <authorList>
            <person name="Piombo E."/>
        </authorList>
    </citation>
    <scope>NUCLEOTIDE SEQUENCE</scope>
</reference>
<dbReference type="InterPro" id="IPR036259">
    <property type="entry name" value="MFS_trans_sf"/>
</dbReference>
<dbReference type="InterPro" id="IPR005828">
    <property type="entry name" value="MFS_sugar_transport-like"/>
</dbReference>
<dbReference type="OrthoDB" id="4540492at2759"/>
<dbReference type="InterPro" id="IPR050360">
    <property type="entry name" value="MFS_Sugar_Transporters"/>
</dbReference>
<feature type="transmembrane region" description="Helical" evidence="5">
    <location>
        <begin position="79"/>
        <end position="97"/>
    </location>
</feature>
<evidence type="ECO:0000256" key="1">
    <source>
        <dbReference type="ARBA" id="ARBA00004141"/>
    </source>
</evidence>
<evidence type="ECO:0000256" key="4">
    <source>
        <dbReference type="ARBA" id="ARBA00023136"/>
    </source>
</evidence>